<proteinExistence type="inferred from homology"/>
<dbReference type="Gramene" id="Mp4g04060.1">
    <property type="protein sequence ID" value="Mp4g04060.1.cds"/>
    <property type="gene ID" value="Mp4g04060"/>
</dbReference>
<dbReference type="OMA" id="EFQHMRI"/>
<keyword evidence="2 5" id="KW-0479">Metal-binding</keyword>
<dbReference type="PRINTS" id="PR00682">
    <property type="entry name" value="IPNSYNTHASE"/>
</dbReference>
<dbReference type="InterPro" id="IPR026992">
    <property type="entry name" value="DIOX_N"/>
</dbReference>
<evidence type="ECO:0000256" key="5">
    <source>
        <dbReference type="RuleBase" id="RU003682"/>
    </source>
</evidence>
<dbReference type="Pfam" id="PF03171">
    <property type="entry name" value="2OG-FeII_Oxy"/>
    <property type="match status" value="1"/>
</dbReference>
<evidence type="ECO:0000259" key="6">
    <source>
        <dbReference type="PROSITE" id="PS51471"/>
    </source>
</evidence>
<dbReference type="GO" id="GO:0051213">
    <property type="term" value="F:dioxygenase activity"/>
    <property type="evidence" value="ECO:0007669"/>
    <property type="project" value="UniProtKB-ARBA"/>
</dbReference>
<name>A0A2R6X0I5_MARPO</name>
<dbReference type="Pfam" id="PF14226">
    <property type="entry name" value="DIOX_N"/>
    <property type="match status" value="1"/>
</dbReference>
<dbReference type="PANTHER" id="PTHR10209">
    <property type="entry name" value="OXIDOREDUCTASE, 2OG-FE II OXYGENASE FAMILY PROTEIN"/>
    <property type="match status" value="1"/>
</dbReference>
<dbReference type="Proteomes" id="UP000244005">
    <property type="component" value="Unassembled WGS sequence"/>
</dbReference>
<reference evidence="8" key="1">
    <citation type="journal article" date="2017" name="Cell">
        <title>Insights into land plant evolution garnered from the Marchantia polymorpha genome.</title>
        <authorList>
            <person name="Bowman J.L."/>
            <person name="Kohchi T."/>
            <person name="Yamato K.T."/>
            <person name="Jenkins J."/>
            <person name="Shu S."/>
            <person name="Ishizaki K."/>
            <person name="Yamaoka S."/>
            <person name="Nishihama R."/>
            <person name="Nakamura Y."/>
            <person name="Berger F."/>
            <person name="Adam C."/>
            <person name="Aki S.S."/>
            <person name="Althoff F."/>
            <person name="Araki T."/>
            <person name="Arteaga-Vazquez M.A."/>
            <person name="Balasubrmanian S."/>
            <person name="Barry K."/>
            <person name="Bauer D."/>
            <person name="Boehm C.R."/>
            <person name="Briginshaw L."/>
            <person name="Caballero-Perez J."/>
            <person name="Catarino B."/>
            <person name="Chen F."/>
            <person name="Chiyoda S."/>
            <person name="Chovatia M."/>
            <person name="Davies K.M."/>
            <person name="Delmans M."/>
            <person name="Demura T."/>
            <person name="Dierschke T."/>
            <person name="Dolan L."/>
            <person name="Dorantes-Acosta A.E."/>
            <person name="Eklund D.M."/>
            <person name="Florent S.N."/>
            <person name="Flores-Sandoval E."/>
            <person name="Fujiyama A."/>
            <person name="Fukuzawa H."/>
            <person name="Galik B."/>
            <person name="Grimanelli D."/>
            <person name="Grimwood J."/>
            <person name="Grossniklaus U."/>
            <person name="Hamada T."/>
            <person name="Haseloff J."/>
            <person name="Hetherington A.J."/>
            <person name="Higo A."/>
            <person name="Hirakawa Y."/>
            <person name="Hundley H.N."/>
            <person name="Ikeda Y."/>
            <person name="Inoue K."/>
            <person name="Inoue S.I."/>
            <person name="Ishida S."/>
            <person name="Jia Q."/>
            <person name="Kakita M."/>
            <person name="Kanazawa T."/>
            <person name="Kawai Y."/>
            <person name="Kawashima T."/>
            <person name="Kennedy M."/>
            <person name="Kinose K."/>
            <person name="Kinoshita T."/>
            <person name="Kohara Y."/>
            <person name="Koide E."/>
            <person name="Komatsu K."/>
            <person name="Kopischke S."/>
            <person name="Kubo M."/>
            <person name="Kyozuka J."/>
            <person name="Lagercrantz U."/>
            <person name="Lin S.S."/>
            <person name="Lindquist E."/>
            <person name="Lipzen A.M."/>
            <person name="Lu C.W."/>
            <person name="De Luna E."/>
            <person name="Martienssen R.A."/>
            <person name="Minamino N."/>
            <person name="Mizutani M."/>
            <person name="Mizutani M."/>
            <person name="Mochizuki N."/>
            <person name="Monte I."/>
            <person name="Mosher R."/>
            <person name="Nagasaki H."/>
            <person name="Nakagami H."/>
            <person name="Naramoto S."/>
            <person name="Nishitani K."/>
            <person name="Ohtani M."/>
            <person name="Okamoto T."/>
            <person name="Okumura M."/>
            <person name="Phillips J."/>
            <person name="Pollak B."/>
            <person name="Reinders A."/>
            <person name="Rovekamp M."/>
            <person name="Sano R."/>
            <person name="Sawa S."/>
            <person name="Schmid M.W."/>
            <person name="Shirakawa M."/>
            <person name="Solano R."/>
            <person name="Spunde A."/>
            <person name="Suetsugu N."/>
            <person name="Sugano S."/>
            <person name="Sugiyama A."/>
            <person name="Sun R."/>
            <person name="Suzuki Y."/>
            <person name="Takenaka M."/>
            <person name="Takezawa D."/>
            <person name="Tomogane H."/>
            <person name="Tsuzuki M."/>
            <person name="Ueda T."/>
            <person name="Umeda M."/>
            <person name="Ward J.M."/>
            <person name="Watanabe Y."/>
            <person name="Yazaki K."/>
            <person name="Yokoyama R."/>
            <person name="Yoshitake Y."/>
            <person name="Yotsui I."/>
            <person name="Zachgo S."/>
            <person name="Schmutz J."/>
        </authorList>
    </citation>
    <scope>NUCLEOTIDE SEQUENCE [LARGE SCALE GENOMIC DNA]</scope>
    <source>
        <strain evidence="8">Tak-1</strain>
    </source>
</reference>
<organism evidence="7 8">
    <name type="scientific">Marchantia polymorpha</name>
    <name type="common">Common liverwort</name>
    <name type="synonym">Marchantia aquatica</name>
    <dbReference type="NCBI Taxonomy" id="3197"/>
    <lineage>
        <taxon>Eukaryota</taxon>
        <taxon>Viridiplantae</taxon>
        <taxon>Streptophyta</taxon>
        <taxon>Embryophyta</taxon>
        <taxon>Marchantiophyta</taxon>
        <taxon>Marchantiopsida</taxon>
        <taxon>Marchantiidae</taxon>
        <taxon>Marchantiales</taxon>
        <taxon>Marchantiaceae</taxon>
        <taxon>Marchantia</taxon>
    </lineage>
</organism>
<sequence>MKFLVSGHGSIRNSIKFGFQIWCVGVTKLECVTGEGRARERIWLYERLRSNDFETRGRVASTRLNFPFLFLHQLYALSLPMAGHTESVLPLHVIDLAENDRHLLAQKVKKACLEHGFFYLINHGIDLKLIDKVFEQSKLFFDLPVDEKMRSLQDNNYRGYVPIGKETLNPIESKQGDSREAYFIGWEMSEDHPLALKPLHGPNQWPSKDLLPEWRETLETYFYKLLEVGHCVASLVALALDLEADYFRHMFMAPAVALRPLHYIGEISCPEEGRFGTGPHGDYGMLTFLATDENRGLQVCRARDGEPKLWEDVPPKKESFIVNLGDMLERWTNGLFKSTQHRVVTDGIDRYSVAYFYDPDYDTVIECLPTCHSEEFPPNYPPITMGDYFKMKFTSRAQGSSNMNSTPI</sequence>
<dbReference type="EMBL" id="KZ772716">
    <property type="protein sequence ID" value="PTQ39610.1"/>
    <property type="molecule type" value="Genomic_DNA"/>
</dbReference>
<dbReference type="FunFam" id="2.60.120.330:FF:000006">
    <property type="entry name" value="2-oxoglutarate-Fe(II) type oxidoreductase hxnY"/>
    <property type="match status" value="1"/>
</dbReference>
<dbReference type="Gene3D" id="2.60.120.330">
    <property type="entry name" value="B-lactam Antibiotic, Isopenicillin N Synthase, Chain"/>
    <property type="match status" value="1"/>
</dbReference>
<dbReference type="SUPFAM" id="SSF51197">
    <property type="entry name" value="Clavaminate synthase-like"/>
    <property type="match status" value="1"/>
</dbReference>
<feature type="domain" description="Fe2OG dioxygenase" evidence="6">
    <location>
        <begin position="254"/>
        <end position="359"/>
    </location>
</feature>
<dbReference type="PROSITE" id="PS51471">
    <property type="entry name" value="FE2OG_OXY"/>
    <property type="match status" value="1"/>
</dbReference>
<dbReference type="InterPro" id="IPR027443">
    <property type="entry name" value="IPNS-like_sf"/>
</dbReference>
<dbReference type="AlphaFoldDB" id="A0A2R6X0I5"/>
<accession>A0A2R6X0I5</accession>
<evidence type="ECO:0000256" key="4">
    <source>
        <dbReference type="ARBA" id="ARBA00023004"/>
    </source>
</evidence>
<gene>
    <name evidence="7" type="ORF">MARPO_0044s0067</name>
</gene>
<evidence type="ECO:0000256" key="3">
    <source>
        <dbReference type="ARBA" id="ARBA00023002"/>
    </source>
</evidence>
<dbReference type="OrthoDB" id="288590at2759"/>
<protein>
    <recommendedName>
        <fullName evidence="6">Fe2OG dioxygenase domain-containing protein</fullName>
    </recommendedName>
</protein>
<dbReference type="InterPro" id="IPR005123">
    <property type="entry name" value="Oxoglu/Fe-dep_dioxygenase_dom"/>
</dbReference>
<evidence type="ECO:0000256" key="1">
    <source>
        <dbReference type="ARBA" id="ARBA00008056"/>
    </source>
</evidence>
<keyword evidence="3 5" id="KW-0560">Oxidoreductase</keyword>
<dbReference type="InterPro" id="IPR044861">
    <property type="entry name" value="IPNS-like_FE2OG_OXY"/>
</dbReference>
<keyword evidence="4 5" id="KW-0408">Iron</keyword>
<dbReference type="GO" id="GO:0046872">
    <property type="term" value="F:metal ion binding"/>
    <property type="evidence" value="ECO:0007669"/>
    <property type="project" value="UniProtKB-KW"/>
</dbReference>
<comment type="similarity">
    <text evidence="1 5">Belongs to the iron/ascorbate-dependent oxidoreductase family.</text>
</comment>
<dbReference type="PANTHER" id="PTHR10209:SF867">
    <property type="entry name" value="2-OXOGLUTARATE (2OG) AND FE(II)-DEPENDENT OXYGENASE SUPERFAMILY PROTEIN"/>
    <property type="match status" value="1"/>
</dbReference>
<evidence type="ECO:0000313" key="7">
    <source>
        <dbReference type="EMBL" id="PTQ39610.1"/>
    </source>
</evidence>
<evidence type="ECO:0000313" key="8">
    <source>
        <dbReference type="Proteomes" id="UP000244005"/>
    </source>
</evidence>
<evidence type="ECO:0000256" key="2">
    <source>
        <dbReference type="ARBA" id="ARBA00022723"/>
    </source>
</evidence>
<keyword evidence="8" id="KW-1185">Reference proteome</keyword>